<dbReference type="Pfam" id="PF03060">
    <property type="entry name" value="NMO"/>
    <property type="match status" value="2"/>
</dbReference>
<evidence type="ECO:0000256" key="5">
    <source>
        <dbReference type="ARBA" id="ARBA00023002"/>
    </source>
</evidence>
<name>A0A3S8S9P2_LACHE</name>
<protein>
    <recommendedName>
        <fullName evidence="2">Probable nitronate monooxygenase</fullName>
    </recommendedName>
</protein>
<keyword evidence="4" id="KW-0288">FMN</keyword>
<dbReference type="Proteomes" id="UP000267945">
    <property type="component" value="Chromosome"/>
</dbReference>
<proteinExistence type="predicted"/>
<dbReference type="SUPFAM" id="SSF51412">
    <property type="entry name" value="Inosine monophosphate dehydrogenase (IMPDH)"/>
    <property type="match status" value="1"/>
</dbReference>
<evidence type="ECO:0000256" key="2">
    <source>
        <dbReference type="ARBA" id="ARBA00013457"/>
    </source>
</evidence>
<dbReference type="RefSeq" id="WP_014918751.1">
    <property type="nucleotide sequence ID" value="NZ_CP019581.1"/>
</dbReference>
<keyword evidence="6" id="KW-0503">Monooxygenase</keyword>
<keyword evidence="5 6" id="KW-0560">Oxidoreductase</keyword>
<dbReference type="GO" id="GO:0018580">
    <property type="term" value="F:nitronate monooxygenase activity"/>
    <property type="evidence" value="ECO:0007669"/>
    <property type="project" value="InterPro"/>
</dbReference>
<dbReference type="AlphaFoldDB" id="A0A3S8S9P2"/>
<dbReference type="GeneID" id="99756527"/>
<dbReference type="Gene3D" id="3.20.20.70">
    <property type="entry name" value="Aldolase class I"/>
    <property type="match status" value="1"/>
</dbReference>
<dbReference type="InterPro" id="IPR004136">
    <property type="entry name" value="NMO"/>
</dbReference>
<dbReference type="EMBL" id="CP019581">
    <property type="protein sequence ID" value="AZK90607.1"/>
    <property type="molecule type" value="Genomic_DNA"/>
</dbReference>
<sequence length="297" mass="31738">MNRVTAILGTKYPIIQGAMQYVANGKLAAAVSEAGGLGVVAAGGISSEQLITEINIVRKLTQKQFAVNLNLQYKNVPELVKTVIEQGIKIITTGAGTPKYYMDDLKKAGIKVIPVVPNLKIAQKMEKLGVDAVIAEGMEAGAHIGQNSSLVLWPQIVQNLSIPVIAAGGIATRAGVKAAFDLGCEGVQSGTVFSVCSESPVSDQWREAIYQNNNEPATLALGMPAIRVLNTARAQEITQKNLSQAELMNNLNQDFMTAFKDKNVENGVIFAGEDVNLIHQKQSAQQIINELAQGLEK</sequence>
<gene>
    <name evidence="6" type="ORF">LH5_00346</name>
</gene>
<evidence type="ECO:0000256" key="4">
    <source>
        <dbReference type="ARBA" id="ARBA00022643"/>
    </source>
</evidence>
<evidence type="ECO:0000313" key="7">
    <source>
        <dbReference type="Proteomes" id="UP000267945"/>
    </source>
</evidence>
<reference evidence="6 7" key="1">
    <citation type="submission" date="2017-02" db="EMBL/GenBank/DDBJ databases">
        <title>Complete genome sequence of Lactobacillus helveticus.</title>
        <authorList>
            <person name="Kim J.F."/>
            <person name="Chung Y."/>
            <person name="Kwak M."/>
        </authorList>
    </citation>
    <scope>NUCLEOTIDE SEQUENCE [LARGE SCALE GENOMIC DNA]</scope>
    <source>
        <strain evidence="6 7">LH5</strain>
    </source>
</reference>
<keyword evidence="3" id="KW-0285">Flavoprotein</keyword>
<dbReference type="CDD" id="cd04730">
    <property type="entry name" value="NPD_like"/>
    <property type="match status" value="1"/>
</dbReference>
<accession>A0A3S8S9P2</accession>
<organism evidence="6 7">
    <name type="scientific">Lactobacillus helveticus</name>
    <name type="common">Lactobacillus suntoryeus</name>
    <dbReference type="NCBI Taxonomy" id="1587"/>
    <lineage>
        <taxon>Bacteria</taxon>
        <taxon>Bacillati</taxon>
        <taxon>Bacillota</taxon>
        <taxon>Bacilli</taxon>
        <taxon>Lactobacillales</taxon>
        <taxon>Lactobacillaceae</taxon>
        <taxon>Lactobacillus</taxon>
    </lineage>
</organism>
<dbReference type="PANTHER" id="PTHR32332:SF20">
    <property type="entry name" value="2-NITROPROPANE DIOXYGENASE-LIKE PROTEIN"/>
    <property type="match status" value="1"/>
</dbReference>
<evidence type="ECO:0000256" key="3">
    <source>
        <dbReference type="ARBA" id="ARBA00022630"/>
    </source>
</evidence>
<comment type="function">
    <text evidence="1">Nitronate monooxygenase that uses molecular oxygen to catalyze the oxidative denitrification of alkyl nitronates. Acts on propionate 3-nitronate (P3N), the presumed physiological substrate. Probably functions in the detoxification of P3N, a metabolic poison produced by plants and fungi as a defense mechanism.</text>
</comment>
<dbReference type="InterPro" id="IPR013785">
    <property type="entry name" value="Aldolase_TIM"/>
</dbReference>
<evidence type="ECO:0000256" key="1">
    <source>
        <dbReference type="ARBA" id="ARBA00003535"/>
    </source>
</evidence>
<evidence type="ECO:0000313" key="6">
    <source>
        <dbReference type="EMBL" id="AZK90607.1"/>
    </source>
</evidence>
<dbReference type="PANTHER" id="PTHR32332">
    <property type="entry name" value="2-NITROPROPANE DIOXYGENASE"/>
    <property type="match status" value="1"/>
</dbReference>